<dbReference type="InterPro" id="IPR050482">
    <property type="entry name" value="Sensor_HK_TwoCompSys"/>
</dbReference>
<reference evidence="6 7" key="1">
    <citation type="submission" date="2019-02" db="EMBL/GenBank/DDBJ databases">
        <title>Genomic Encyclopedia of Type Strains, Phase IV (KMG-IV): sequencing the most valuable type-strain genomes for metagenomic binning, comparative biology and taxonomic classification.</title>
        <authorList>
            <person name="Goeker M."/>
        </authorList>
    </citation>
    <scope>NUCLEOTIDE SEQUENCE [LARGE SCALE GENOMIC DNA]</scope>
    <source>
        <strain evidence="6 7">DSM 18116</strain>
    </source>
</reference>
<dbReference type="SUPFAM" id="SSF55874">
    <property type="entry name" value="ATPase domain of HSP90 chaperone/DNA topoisomerase II/histidine kinase"/>
    <property type="match status" value="1"/>
</dbReference>
<dbReference type="InterPro" id="IPR005467">
    <property type="entry name" value="His_kinase_dom"/>
</dbReference>
<name>A0A4Q7N077_9BACT</name>
<evidence type="ECO:0000313" key="6">
    <source>
        <dbReference type="EMBL" id="RZS74562.1"/>
    </source>
</evidence>
<dbReference type="PROSITE" id="PS50109">
    <property type="entry name" value="HIS_KIN"/>
    <property type="match status" value="1"/>
</dbReference>
<dbReference type="GO" id="GO:0000155">
    <property type="term" value="F:phosphorelay sensor kinase activity"/>
    <property type="evidence" value="ECO:0007669"/>
    <property type="project" value="InterPro"/>
</dbReference>
<dbReference type="GO" id="GO:0046983">
    <property type="term" value="F:protein dimerization activity"/>
    <property type="evidence" value="ECO:0007669"/>
    <property type="project" value="InterPro"/>
</dbReference>
<gene>
    <name evidence="6" type="ORF">EV199_0410</name>
</gene>
<dbReference type="InterPro" id="IPR011712">
    <property type="entry name" value="Sig_transdc_His_kin_sub3_dim/P"/>
</dbReference>
<keyword evidence="1" id="KW-0808">Transferase</keyword>
<dbReference type="AlphaFoldDB" id="A0A4Q7N077"/>
<keyword evidence="4" id="KW-1133">Transmembrane helix</keyword>
<keyword evidence="4" id="KW-0812">Transmembrane</keyword>
<dbReference type="GO" id="GO:0016020">
    <property type="term" value="C:membrane"/>
    <property type="evidence" value="ECO:0007669"/>
    <property type="project" value="InterPro"/>
</dbReference>
<proteinExistence type="predicted"/>
<keyword evidence="4" id="KW-0472">Membrane</keyword>
<dbReference type="SMART" id="SM00387">
    <property type="entry name" value="HATPase_c"/>
    <property type="match status" value="1"/>
</dbReference>
<protein>
    <submittedName>
        <fullName evidence="6">Signal transduction histidine kinase</fullName>
    </submittedName>
</protein>
<dbReference type="Proteomes" id="UP000293874">
    <property type="component" value="Unassembled WGS sequence"/>
</dbReference>
<keyword evidence="3" id="KW-0902">Two-component regulatory system</keyword>
<sequence>MQTAFKVEEKNNEIALLNKDRQLQEQRLFRQRIIIIGALTLMGLAIAGIFLIRSRQRLRQQMKEMELRNSIAADLHDEVGSSLSSIYMLSEMASSGKTSTASQQEMLHKVTSYSKETMDRMGDIVWMIKPRSEDGQDLQERMQRFLFEMCNSRNINGHFDRDALQQIKLSMPQKKALYLIFKEAVNNALKYANTENISVQISKKDHSVELVVSDDGIGFDPEKIKKGSGLNNMMNRSKELGGETIISSVAGSGTRVISRIPL</sequence>
<evidence type="ECO:0000256" key="3">
    <source>
        <dbReference type="ARBA" id="ARBA00023012"/>
    </source>
</evidence>
<dbReference type="Pfam" id="PF07730">
    <property type="entry name" value="HisKA_3"/>
    <property type="match status" value="1"/>
</dbReference>
<keyword evidence="7" id="KW-1185">Reference proteome</keyword>
<evidence type="ECO:0000313" key="7">
    <source>
        <dbReference type="Proteomes" id="UP000293874"/>
    </source>
</evidence>
<evidence type="ECO:0000256" key="2">
    <source>
        <dbReference type="ARBA" id="ARBA00022777"/>
    </source>
</evidence>
<dbReference type="InterPro" id="IPR036890">
    <property type="entry name" value="HATPase_C_sf"/>
</dbReference>
<dbReference type="OrthoDB" id="5401121at2"/>
<dbReference type="CDD" id="cd16917">
    <property type="entry name" value="HATPase_UhpB-NarQ-NarX-like"/>
    <property type="match status" value="1"/>
</dbReference>
<organism evidence="6 7">
    <name type="scientific">Pseudobacter ginsenosidimutans</name>
    <dbReference type="NCBI Taxonomy" id="661488"/>
    <lineage>
        <taxon>Bacteria</taxon>
        <taxon>Pseudomonadati</taxon>
        <taxon>Bacteroidota</taxon>
        <taxon>Chitinophagia</taxon>
        <taxon>Chitinophagales</taxon>
        <taxon>Chitinophagaceae</taxon>
        <taxon>Pseudobacter</taxon>
    </lineage>
</organism>
<dbReference type="EMBL" id="SGXA01000001">
    <property type="protein sequence ID" value="RZS74562.1"/>
    <property type="molecule type" value="Genomic_DNA"/>
</dbReference>
<dbReference type="Gene3D" id="3.30.565.10">
    <property type="entry name" value="Histidine kinase-like ATPase, C-terminal domain"/>
    <property type="match status" value="1"/>
</dbReference>
<evidence type="ECO:0000256" key="4">
    <source>
        <dbReference type="SAM" id="Phobius"/>
    </source>
</evidence>
<dbReference type="Gene3D" id="1.20.5.1930">
    <property type="match status" value="1"/>
</dbReference>
<keyword evidence="2 6" id="KW-0418">Kinase</keyword>
<evidence type="ECO:0000259" key="5">
    <source>
        <dbReference type="PROSITE" id="PS50109"/>
    </source>
</evidence>
<dbReference type="InterPro" id="IPR003594">
    <property type="entry name" value="HATPase_dom"/>
</dbReference>
<comment type="caution">
    <text evidence="6">The sequence shown here is derived from an EMBL/GenBank/DDBJ whole genome shotgun (WGS) entry which is preliminary data.</text>
</comment>
<feature type="domain" description="Histidine kinase" evidence="5">
    <location>
        <begin position="74"/>
        <end position="262"/>
    </location>
</feature>
<dbReference type="PANTHER" id="PTHR24421">
    <property type="entry name" value="NITRATE/NITRITE SENSOR PROTEIN NARX-RELATED"/>
    <property type="match status" value="1"/>
</dbReference>
<accession>A0A4Q7N077</accession>
<dbReference type="RefSeq" id="WP_130539018.1">
    <property type="nucleotide sequence ID" value="NZ_CP042431.1"/>
</dbReference>
<evidence type="ECO:0000256" key="1">
    <source>
        <dbReference type="ARBA" id="ARBA00022679"/>
    </source>
</evidence>
<dbReference type="Pfam" id="PF02518">
    <property type="entry name" value="HATPase_c"/>
    <property type="match status" value="1"/>
</dbReference>
<feature type="transmembrane region" description="Helical" evidence="4">
    <location>
        <begin position="33"/>
        <end position="52"/>
    </location>
</feature>